<evidence type="ECO:0000313" key="3">
    <source>
        <dbReference type="EMBL" id="KHJ36267.1"/>
    </source>
</evidence>
<reference evidence="3 4" key="1">
    <citation type="journal article" date="2014" name="BMC Genomics">
        <title>Adaptive genomic structural variation in the grape powdery mildew pathogen, Erysiphe necator.</title>
        <authorList>
            <person name="Jones L."/>
            <person name="Riaz S."/>
            <person name="Morales-Cruz A."/>
            <person name="Amrine K.C."/>
            <person name="McGuire B."/>
            <person name="Gubler W.D."/>
            <person name="Walker M.A."/>
            <person name="Cantu D."/>
        </authorList>
    </citation>
    <scope>NUCLEOTIDE SEQUENCE [LARGE SCALE GENOMIC DNA]</scope>
    <source>
        <strain evidence="4">c</strain>
    </source>
</reference>
<feature type="transmembrane region" description="Helical" evidence="2">
    <location>
        <begin position="7"/>
        <end position="24"/>
    </location>
</feature>
<dbReference type="Proteomes" id="UP000030854">
    <property type="component" value="Unassembled WGS sequence"/>
</dbReference>
<sequence>MGLSKRSIVYLCTFLILTIYAFIYRNSNHLEASQSQPYNLHHSRLPRIRVPNIILNPFRPAARPPPVQRNSSIGDVSWYSNWNWLSPFSSSITLDENRSLLPPLYDRPPIYTYYDHTNSKRSKNSDGDLEADLIEAENAILLTWRRAWWAKGFRPIILGPREAMNNELSVELQMKDINANLKNQLNRWLAWESMGSGILCDYLLFPMTDYDDPLLVFLRRGEYPKLTRFENLGNGLFVGSKLDITSTLKETFNNEELNSSSNFISVVSPNNFLIEPKQTALAYYDAKTIREKYPRIANEINTQDVKGLRILNNLIIAHLHSLWQNIFHKGIAVVKPLPAHMTVMIEPALTIAGYLSRCPDSPLPSSCPPNFPQCRPCVASQPLNIFTPSVYINTTSLFTIGTVPHPYTNIILFSNAIDINISWIRRKSERDPWLTALTKDILGTGISGPYRLITFKEILASDEGISRSLWLTAEYPIPKDLEWHFGFTIPTNFISDGKSETPVPGPERRPKKEADPRNGPLASESDLVNERAALQKVRKWGKEEVIGEEKIIVKAIEAWNMADMEAWRFTRAFLARINVDRLKWEEEETKYAGGVGAVHRKHKGWRDWFDTKRKL</sequence>
<dbReference type="AlphaFoldDB" id="A0A0B1PC62"/>
<dbReference type="OMA" id="TERDPWL"/>
<feature type="compositionally biased region" description="Basic and acidic residues" evidence="1">
    <location>
        <begin position="506"/>
        <end position="516"/>
    </location>
</feature>
<comment type="caution">
    <text evidence="3">The sequence shown here is derived from an EMBL/GenBank/DDBJ whole genome shotgun (WGS) entry which is preliminary data.</text>
</comment>
<proteinExistence type="predicted"/>
<dbReference type="HOGENOM" id="CLU_030660_0_0_1"/>
<dbReference type="PANTHER" id="PTHR42055:SF1">
    <property type="entry name" value="YALI0E03476P"/>
    <property type="match status" value="1"/>
</dbReference>
<keyword evidence="2" id="KW-1133">Transmembrane helix</keyword>
<gene>
    <name evidence="3" type="ORF">EV44_g0124</name>
</gene>
<organism evidence="3 4">
    <name type="scientific">Uncinula necator</name>
    <name type="common">Grape powdery mildew</name>
    <dbReference type="NCBI Taxonomy" id="52586"/>
    <lineage>
        <taxon>Eukaryota</taxon>
        <taxon>Fungi</taxon>
        <taxon>Dikarya</taxon>
        <taxon>Ascomycota</taxon>
        <taxon>Pezizomycotina</taxon>
        <taxon>Leotiomycetes</taxon>
        <taxon>Erysiphales</taxon>
        <taxon>Erysiphaceae</taxon>
        <taxon>Erysiphe</taxon>
    </lineage>
</organism>
<dbReference type="PANTHER" id="PTHR42055">
    <property type="entry name" value="YALI0E03476P"/>
    <property type="match status" value="1"/>
</dbReference>
<evidence type="ECO:0000313" key="4">
    <source>
        <dbReference type="Proteomes" id="UP000030854"/>
    </source>
</evidence>
<evidence type="ECO:0000256" key="1">
    <source>
        <dbReference type="SAM" id="MobiDB-lite"/>
    </source>
</evidence>
<keyword evidence="2" id="KW-0472">Membrane</keyword>
<evidence type="ECO:0000256" key="2">
    <source>
        <dbReference type="SAM" id="Phobius"/>
    </source>
</evidence>
<protein>
    <submittedName>
        <fullName evidence="3">Uncharacterized protein</fullName>
    </submittedName>
</protein>
<name>A0A0B1PC62_UNCNE</name>
<feature type="region of interest" description="Disordered" evidence="1">
    <location>
        <begin position="496"/>
        <end position="525"/>
    </location>
</feature>
<keyword evidence="2" id="KW-0812">Transmembrane</keyword>
<dbReference type="EMBL" id="JNVN01000088">
    <property type="protein sequence ID" value="KHJ36267.1"/>
    <property type="molecule type" value="Genomic_DNA"/>
</dbReference>
<accession>A0A0B1PC62</accession>
<keyword evidence="4" id="KW-1185">Reference proteome</keyword>